<dbReference type="Proteomes" id="UP001501508">
    <property type="component" value="Unassembled WGS sequence"/>
</dbReference>
<dbReference type="Pfam" id="PF04357">
    <property type="entry name" value="TamB"/>
    <property type="match status" value="1"/>
</dbReference>
<dbReference type="PANTHER" id="PTHR36985">
    <property type="entry name" value="TRANSLOCATION AND ASSEMBLY MODULE SUBUNIT TAMB"/>
    <property type="match status" value="1"/>
</dbReference>
<accession>A0ABP8LQF4</accession>
<evidence type="ECO:0000256" key="4">
    <source>
        <dbReference type="ARBA" id="ARBA00023136"/>
    </source>
</evidence>
<keyword evidence="2 5" id="KW-0812">Transmembrane</keyword>
<evidence type="ECO:0000256" key="5">
    <source>
        <dbReference type="SAM" id="Phobius"/>
    </source>
</evidence>
<evidence type="ECO:0000256" key="2">
    <source>
        <dbReference type="ARBA" id="ARBA00022692"/>
    </source>
</evidence>
<protein>
    <recommendedName>
        <fullName evidence="6">Translocation and assembly module TamB C-terminal domain-containing protein</fullName>
    </recommendedName>
</protein>
<feature type="domain" description="Translocation and assembly module TamB C-terminal" evidence="6">
    <location>
        <begin position="1039"/>
        <end position="1482"/>
    </location>
</feature>
<name>A0ABP8LQF4_9BACT</name>
<evidence type="ECO:0000259" key="6">
    <source>
        <dbReference type="Pfam" id="PF04357"/>
    </source>
</evidence>
<dbReference type="InterPro" id="IPR007452">
    <property type="entry name" value="TamB_C"/>
</dbReference>
<dbReference type="RefSeq" id="WP_345026618.1">
    <property type="nucleotide sequence ID" value="NZ_BAABEY010000005.1"/>
</dbReference>
<evidence type="ECO:0000313" key="7">
    <source>
        <dbReference type="EMBL" id="GAA4433267.1"/>
    </source>
</evidence>
<dbReference type="PANTHER" id="PTHR36985:SF1">
    <property type="entry name" value="TRANSLOCATION AND ASSEMBLY MODULE SUBUNIT TAMB"/>
    <property type="match status" value="1"/>
</dbReference>
<evidence type="ECO:0000256" key="3">
    <source>
        <dbReference type="ARBA" id="ARBA00022989"/>
    </source>
</evidence>
<keyword evidence="3 5" id="KW-1133">Transmembrane helix</keyword>
<dbReference type="EMBL" id="BAABEY010000005">
    <property type="protein sequence ID" value="GAA4433267.1"/>
    <property type="molecule type" value="Genomic_DNA"/>
</dbReference>
<comment type="subcellular location">
    <subcellularLocation>
        <location evidence="1">Membrane</location>
        <topology evidence="1">Single-pass membrane protein</topology>
    </subcellularLocation>
</comment>
<gene>
    <name evidence="7" type="ORF">GCM10023091_06570</name>
</gene>
<sequence length="1524" mass="170752">MKRLLKSLGNGIILAMILSLFLLGIVTIAVQFPSVQTYLVKKASSYFAEKLQHPISIGRVNIKWFDVISLQQVRVRDMRNGPMIDVERIDVNFELSGITGKKRKGVFLDEVTLFEPDVNLQKNVKTGELNIDEFIAAIGKLTQKKDTTGRKSNKFGIGKATIINGVFHFGDKRVAEIRDPQVFDFKNFTLKDLGSELLDFSLSGDTVRFRAVDMTATDVHTGLKIDRLNTQFSFCRKEMVLADLDVRAGSTHIRNYLAFHYDHPSAFNDLNHKVDLEAHFAESSLYSKDIGYFAKYLFSLDERWQLSGIFKGKVVDFTLSSLHARFGGGSTLKGDFTFKGLPEFRTTGMFFKIQESRIDPRDLVQYHPPAKFHQTLKKFGMINADAIFAGSVVDFTVKGQFQTDIGDLETDLVFHARETHNTTYKGYLKTRNLDLGTVLDKPETFQKLDVAGNIDGVGLTLQSANVNVSANLGRIGFKRYDYRNVTFQGNLQQSFFKGMVGSIDPNMVFELNGMVDFTGEKNHYNFDGIVEQANLGTLGFTKKPLRLHTQVNIEADGNSIDDLTGKVRLTDIYLLKPENDRNLLLDSLILTAAKTNEEYRVEISSEIVSAEVSGNFVPSQAVADIAELLREYKLFFAGNESDRTSYYESKVVSDTINRYRIDYALTAGDLTSLTDFLAPEVFISAGTAISGFLQMDNTSLVMIEGKADTLKWGSNHAYDTEIDVFFSKFVRKPEVLASATLTSRQQSIKSQVNLEKLFVDATWEKDHIHFLTNVRQLGQGNKAVLNGDLDFIPTGMAINLKEGSQFLLLDEIWKVSPKNQLLFEGPKITFKDVAMENGRARVSLEGTTGDKSGQNLSIEMRNFRLASINTVLNSKFDGIMDGIANIRDLDIGQEMDVQFKIEGLEYAKQEFGNFIGKGDWDKLSKRLQLSAYLEKNMARTLNVSGFYTPDKTENPLDLKADFKQMELKLIEPFASFIVSDISGLASGTVNANGTLTKPKLSGFLNVEKGRAKFDYLQAIFTFEDKIYFGENEIVVKKMELKDPEGNKATLSGGVYHDGFKFPTISFDAEFKGFKILNTTAADNELFYGVAYVTGTASVLGPAGDLTINSNATSNRGTRIYIPFDGATEVTQKEYILFASQLQRDADSSGTGPRRFRPARQNGIKMNFNFNITPEAYCEIQLDRQTGDIIKAYGSSLLNLKIDTKGDFAMTGTYEIERGDYTFTLQNAIHKRFDIKPGSRITWTGNPMEGVANIRAAYTQLTSLADILPVSTTTNNTARTRRYPVELIITLTERLMSPRVGYAITFKEYPNTPEFRNGIAIFENQLLNDEQELSKQVSSLLLFNTLLSPNNPLFGNQSQSFVGNSVSELISNQISKWASALDQNLEVGLTGLTLDEHMIDNLQLRFSYRFLNDRFRITRDGRLTNVQNQYDAASLLGEWTLEYWFTPNGSIRGRAYNRNIQNPLLLNNTQTTAGFSLQFSHSFNRFLVPAPVRKDTASGDSTSPVVPVGRLLPKLKWVPLSMSGK</sequence>
<keyword evidence="4 5" id="KW-0472">Membrane</keyword>
<feature type="transmembrane region" description="Helical" evidence="5">
    <location>
        <begin position="12"/>
        <end position="32"/>
    </location>
</feature>
<evidence type="ECO:0000313" key="8">
    <source>
        <dbReference type="Proteomes" id="UP001501508"/>
    </source>
</evidence>
<proteinExistence type="predicted"/>
<evidence type="ECO:0000256" key="1">
    <source>
        <dbReference type="ARBA" id="ARBA00004167"/>
    </source>
</evidence>
<keyword evidence="8" id="KW-1185">Reference proteome</keyword>
<organism evidence="7 8">
    <name type="scientific">Ravibacter arvi</name>
    <dbReference type="NCBI Taxonomy" id="2051041"/>
    <lineage>
        <taxon>Bacteria</taxon>
        <taxon>Pseudomonadati</taxon>
        <taxon>Bacteroidota</taxon>
        <taxon>Cytophagia</taxon>
        <taxon>Cytophagales</taxon>
        <taxon>Spirosomataceae</taxon>
        <taxon>Ravibacter</taxon>
    </lineage>
</organism>
<reference evidence="8" key="1">
    <citation type="journal article" date="2019" name="Int. J. Syst. Evol. Microbiol.">
        <title>The Global Catalogue of Microorganisms (GCM) 10K type strain sequencing project: providing services to taxonomists for standard genome sequencing and annotation.</title>
        <authorList>
            <consortium name="The Broad Institute Genomics Platform"/>
            <consortium name="The Broad Institute Genome Sequencing Center for Infectious Disease"/>
            <person name="Wu L."/>
            <person name="Ma J."/>
        </authorList>
    </citation>
    <scope>NUCLEOTIDE SEQUENCE [LARGE SCALE GENOMIC DNA]</scope>
    <source>
        <strain evidence="8">JCM 31920</strain>
    </source>
</reference>
<comment type="caution">
    <text evidence="7">The sequence shown here is derived from an EMBL/GenBank/DDBJ whole genome shotgun (WGS) entry which is preliminary data.</text>
</comment>